<dbReference type="Gramene" id="Solyc01g017770.1.1">
    <property type="protein sequence ID" value="Solyc01g017770.1.1.1"/>
    <property type="gene ID" value="Solyc01g017770.1"/>
</dbReference>
<dbReference type="EnsemblPlants" id="Solyc01g017770.1.1">
    <property type="protein sequence ID" value="Solyc01g017770.1.1.1"/>
    <property type="gene ID" value="Solyc01g017770.1"/>
</dbReference>
<dbReference type="PANTHER" id="PTHR31111:SF139">
    <property type="entry name" value="F-BOX ASSOCIATED DOMAIN-CONTAINING PROTEIN"/>
    <property type="match status" value="1"/>
</dbReference>
<accession>A0A3Q7EVR2</accession>
<reference evidence="4" key="1">
    <citation type="journal article" date="2012" name="Nature">
        <title>The tomato genome sequence provides insights into fleshy fruit evolution.</title>
        <authorList>
            <consortium name="Tomato Genome Consortium"/>
        </authorList>
    </citation>
    <scope>NUCLEOTIDE SEQUENCE [LARGE SCALE GENOMIC DNA]</scope>
    <source>
        <strain evidence="4">cv. Heinz 1706</strain>
    </source>
</reference>
<evidence type="ECO:0000259" key="2">
    <source>
        <dbReference type="Pfam" id="PF00646"/>
    </source>
</evidence>
<feature type="transmembrane region" description="Helical" evidence="1">
    <location>
        <begin position="191"/>
        <end position="216"/>
    </location>
</feature>
<dbReference type="FunCoup" id="A0A3Q7EVR2">
    <property type="interactions" value="343"/>
</dbReference>
<keyword evidence="1" id="KW-1133">Transmembrane helix</keyword>
<dbReference type="Proteomes" id="UP000004994">
    <property type="component" value="Chromosome 1"/>
</dbReference>
<dbReference type="InterPro" id="IPR013187">
    <property type="entry name" value="F-box-assoc_dom_typ3"/>
</dbReference>
<dbReference type="OMA" id="REWERHI"/>
<dbReference type="AlphaFoldDB" id="A0A3Q7EVR2"/>
<organism evidence="4">
    <name type="scientific">Solanum lycopersicum</name>
    <name type="common">Tomato</name>
    <name type="synonym">Lycopersicon esculentum</name>
    <dbReference type="NCBI Taxonomy" id="4081"/>
    <lineage>
        <taxon>Eukaryota</taxon>
        <taxon>Viridiplantae</taxon>
        <taxon>Streptophyta</taxon>
        <taxon>Embryophyta</taxon>
        <taxon>Tracheophyta</taxon>
        <taxon>Spermatophyta</taxon>
        <taxon>Magnoliopsida</taxon>
        <taxon>eudicotyledons</taxon>
        <taxon>Gunneridae</taxon>
        <taxon>Pentapetalae</taxon>
        <taxon>asterids</taxon>
        <taxon>lamiids</taxon>
        <taxon>Solanales</taxon>
        <taxon>Solanaceae</taxon>
        <taxon>Solanoideae</taxon>
        <taxon>Solaneae</taxon>
        <taxon>Solanum</taxon>
        <taxon>Solanum subgen. Lycopersicon</taxon>
    </lineage>
</organism>
<dbReference type="InterPro" id="IPR017451">
    <property type="entry name" value="F-box-assoc_interact_dom"/>
</dbReference>
<dbReference type="InterPro" id="IPR036047">
    <property type="entry name" value="F-box-like_dom_sf"/>
</dbReference>
<evidence type="ECO:0000256" key="1">
    <source>
        <dbReference type="SAM" id="Phobius"/>
    </source>
</evidence>
<evidence type="ECO:0000313" key="4">
    <source>
        <dbReference type="EnsemblPlants" id="Solyc01g017770.1.1.1"/>
    </source>
</evidence>
<feature type="domain" description="F-box" evidence="2">
    <location>
        <begin position="5"/>
        <end position="38"/>
    </location>
</feature>
<evidence type="ECO:0000313" key="5">
    <source>
        <dbReference type="Proteomes" id="UP000004994"/>
    </source>
</evidence>
<reference evidence="4" key="2">
    <citation type="submission" date="2019-01" db="UniProtKB">
        <authorList>
            <consortium name="EnsemblPlants"/>
        </authorList>
    </citation>
    <scope>IDENTIFICATION</scope>
    <source>
        <strain evidence="4">cv. Heinz 1706</strain>
    </source>
</reference>
<keyword evidence="5" id="KW-1185">Reference proteome</keyword>
<proteinExistence type="predicted"/>
<keyword evidence="1" id="KW-0472">Membrane</keyword>
<dbReference type="Pfam" id="PF00646">
    <property type="entry name" value="F-box"/>
    <property type="match status" value="1"/>
</dbReference>
<dbReference type="Pfam" id="PF08268">
    <property type="entry name" value="FBA_3"/>
    <property type="match status" value="1"/>
</dbReference>
<protein>
    <submittedName>
        <fullName evidence="4">Uncharacterized protein</fullName>
    </submittedName>
</protein>
<dbReference type="SUPFAM" id="SSF81383">
    <property type="entry name" value="F-box domain"/>
    <property type="match status" value="1"/>
</dbReference>
<keyword evidence="1" id="KW-0812">Transmembrane</keyword>
<feature type="domain" description="F-box associated beta-propeller type 3" evidence="3">
    <location>
        <begin position="93"/>
        <end position="333"/>
    </location>
</feature>
<name>A0A3Q7EVR2_SOLLC</name>
<dbReference type="NCBIfam" id="TIGR01640">
    <property type="entry name" value="F_box_assoc_1"/>
    <property type="match status" value="1"/>
</dbReference>
<dbReference type="PaxDb" id="4081-Solyc01g017770.1.1"/>
<dbReference type="PANTHER" id="PTHR31111">
    <property type="entry name" value="BNAA05G37150D PROTEIN-RELATED"/>
    <property type="match status" value="1"/>
</dbReference>
<sequence>MNSSSQIPQEIMFEIFSWLPSNSLMRFKCVFTFCKSMLSESAFSDIRKCHSGGTKFLLHGDEVYYTAEEKKDGKDSVSVLQIDPFNNLYNCVPPYSRLNCVNGLFCGSASSYMPPAAIFNPSTKQVRFLPNPNEGKCWITFSLGFDLEENKYNVFRTIYHPQERHTKYSVFTFGIDKSWRDTKNIFPCIRYWLPSVSVSGIIYLFAMADYIFILAFNVEFEKIENIALWNAIEFVYYYQLIEVNGKLGVIDYRKWSSGYFDLWILEKTPKREWERHIIGVPSIWKTTEPRFASFFDGEIVFAVNSNHLCCLCYDFTRKIWRELKIKGLPKENNVKGIFSYVESLVPFG</sequence>
<evidence type="ECO:0000259" key="3">
    <source>
        <dbReference type="Pfam" id="PF08268"/>
    </source>
</evidence>
<dbReference type="InParanoid" id="A0A3Q7EVR2"/>
<dbReference type="InterPro" id="IPR001810">
    <property type="entry name" value="F-box_dom"/>
</dbReference>